<reference evidence="3" key="1">
    <citation type="submission" date="2016-12" db="EMBL/GenBank/DDBJ databases">
        <title>Comparative genomics of four Isosphaeraceae planctomycetes: a common pool of plasmids and glycoside hydrolase genes.</title>
        <authorList>
            <person name="Ivanova A."/>
        </authorList>
    </citation>
    <scope>NUCLEOTIDE SEQUENCE [LARGE SCALE GENOMIC DNA]</scope>
    <source>
        <strain evidence="3">PX4</strain>
    </source>
</reference>
<name>A0A1U7CMT7_9BACT</name>
<dbReference type="RefSeq" id="WP_145952028.1">
    <property type="nucleotide sequence ID" value="NZ_CP019082.1"/>
</dbReference>
<dbReference type="SMART" id="SM00710">
    <property type="entry name" value="PbH1"/>
    <property type="match status" value="5"/>
</dbReference>
<dbReference type="InterPro" id="IPR007742">
    <property type="entry name" value="NosD_dom"/>
</dbReference>
<dbReference type="InterPro" id="IPR012334">
    <property type="entry name" value="Pectin_lyas_fold"/>
</dbReference>
<dbReference type="Pfam" id="PF05048">
    <property type="entry name" value="NosD"/>
    <property type="match status" value="1"/>
</dbReference>
<dbReference type="SUPFAM" id="SSF51126">
    <property type="entry name" value="Pectin lyase-like"/>
    <property type="match status" value="1"/>
</dbReference>
<dbReference type="Gene3D" id="2.160.20.10">
    <property type="entry name" value="Single-stranded right-handed beta-helix, Pectin lyase-like"/>
    <property type="match status" value="1"/>
</dbReference>
<evidence type="ECO:0000259" key="1">
    <source>
        <dbReference type="Pfam" id="PF05048"/>
    </source>
</evidence>
<dbReference type="KEGG" id="pbor:BSF38_01717"/>
<dbReference type="STRING" id="1387353.BSF38_01717"/>
<sequence length="493" mass="50337">MSIRSSLRRTERLLSSRPASRKRFLPEVFGLEDRSLLSTFTVTNTSGDASAQGSLPWAIQQANNSSPGLDIVKFNLQGSAPFIIDVTSTLYLNDQVVIDGESQPGYAGKPLVVVRGNASVPSIFLLQGAGGQTSSGSTIQGLAMSNYTANAVTIFASSQGNWIQDNYLGFYYDGSNTLHTNKQFTAQPAAGVGLQSSFNTIRFNTMSGLYNGVNIGEDIGGSWSGAIYKTNSIQYNNIGTDPTGSTASGFGNDSDGVFLAAGAQENFIGPGDVLSGNKSSGVELLHPSTKLNVVFANMIGLDKSGMTAIPNGELGVLIGNGSGSNAVGGPFGGNVIAANALGGISLGTASFPGAPGNWVQNNIVGLNVAQTAVVGTQAVGINVESGAKANSITGNIVAGNSVNGFQVSNATGNYMASNFIGQASSGVWFPNKGFGVALLPKANSNWVVGNTFGSNGQGSIYVDSAAVGNALQDVPGIVRPGGGGKPKPPRGRG</sequence>
<dbReference type="EMBL" id="CP019082">
    <property type="protein sequence ID" value="APW60250.1"/>
    <property type="molecule type" value="Genomic_DNA"/>
</dbReference>
<dbReference type="AlphaFoldDB" id="A0A1U7CMT7"/>
<dbReference type="Proteomes" id="UP000186309">
    <property type="component" value="Chromosome"/>
</dbReference>
<gene>
    <name evidence="2" type="ORF">BSF38_01717</name>
</gene>
<accession>A0A1U7CMT7</accession>
<evidence type="ECO:0000313" key="2">
    <source>
        <dbReference type="EMBL" id="APW60250.1"/>
    </source>
</evidence>
<dbReference type="InterPro" id="IPR011050">
    <property type="entry name" value="Pectin_lyase_fold/virulence"/>
</dbReference>
<dbReference type="OrthoDB" id="221462at2"/>
<proteinExistence type="predicted"/>
<keyword evidence="3" id="KW-1185">Reference proteome</keyword>
<organism evidence="2 3">
    <name type="scientific">Paludisphaera borealis</name>
    <dbReference type="NCBI Taxonomy" id="1387353"/>
    <lineage>
        <taxon>Bacteria</taxon>
        <taxon>Pseudomonadati</taxon>
        <taxon>Planctomycetota</taxon>
        <taxon>Planctomycetia</taxon>
        <taxon>Isosphaerales</taxon>
        <taxon>Isosphaeraceae</taxon>
        <taxon>Paludisphaera</taxon>
    </lineage>
</organism>
<evidence type="ECO:0000313" key="3">
    <source>
        <dbReference type="Proteomes" id="UP000186309"/>
    </source>
</evidence>
<dbReference type="InterPro" id="IPR006626">
    <property type="entry name" value="PbH1"/>
</dbReference>
<feature type="domain" description="Periplasmic copper-binding protein NosD beta helix" evidence="1">
    <location>
        <begin position="334"/>
        <end position="458"/>
    </location>
</feature>
<protein>
    <recommendedName>
        <fullName evidence="1">Periplasmic copper-binding protein NosD beta helix domain-containing protein</fullName>
    </recommendedName>
</protein>